<keyword evidence="3" id="KW-1185">Reference proteome</keyword>
<evidence type="ECO:0000313" key="2">
    <source>
        <dbReference type="EMBL" id="MFC6055478.1"/>
    </source>
</evidence>
<reference evidence="3" key="1">
    <citation type="journal article" date="2019" name="Int. J. Syst. Evol. Microbiol.">
        <title>The Global Catalogue of Microorganisms (GCM) 10K type strain sequencing project: providing services to taxonomists for standard genome sequencing and annotation.</title>
        <authorList>
            <consortium name="The Broad Institute Genomics Platform"/>
            <consortium name="The Broad Institute Genome Sequencing Center for Infectious Disease"/>
            <person name="Wu L."/>
            <person name="Ma J."/>
        </authorList>
    </citation>
    <scope>NUCLEOTIDE SEQUENCE [LARGE SCALE GENOMIC DNA]</scope>
    <source>
        <strain evidence="3">JCM 12763</strain>
    </source>
</reference>
<name>A0ABW1LWZ5_9ACTN</name>
<proteinExistence type="predicted"/>
<feature type="domain" description="Transposase IS701-like DDE" evidence="1">
    <location>
        <begin position="30"/>
        <end position="242"/>
    </location>
</feature>
<dbReference type="InterPro" id="IPR038721">
    <property type="entry name" value="IS701-like_DDE_dom"/>
</dbReference>
<evidence type="ECO:0000259" key="1">
    <source>
        <dbReference type="Pfam" id="PF13546"/>
    </source>
</evidence>
<protein>
    <submittedName>
        <fullName evidence="2">IS701 family transposase</fullName>
    </submittedName>
</protein>
<accession>A0ABW1LWZ5</accession>
<dbReference type="InterPro" id="IPR012337">
    <property type="entry name" value="RNaseH-like_sf"/>
</dbReference>
<dbReference type="NCBIfam" id="NF033540">
    <property type="entry name" value="transpos_IS701"/>
    <property type="match status" value="1"/>
</dbReference>
<dbReference type="Pfam" id="PF13546">
    <property type="entry name" value="DDE_5"/>
    <property type="match status" value="1"/>
</dbReference>
<dbReference type="Proteomes" id="UP001596242">
    <property type="component" value="Unassembled WGS sequence"/>
</dbReference>
<dbReference type="InterPro" id="IPR039365">
    <property type="entry name" value="IS701-like"/>
</dbReference>
<organism evidence="2 3">
    <name type="scientific">Streptomyces pratens</name>
    <dbReference type="NCBI Taxonomy" id="887456"/>
    <lineage>
        <taxon>Bacteria</taxon>
        <taxon>Bacillati</taxon>
        <taxon>Actinomycetota</taxon>
        <taxon>Actinomycetes</taxon>
        <taxon>Kitasatosporales</taxon>
        <taxon>Streptomycetaceae</taxon>
        <taxon>Streptomyces</taxon>
    </lineage>
</organism>
<comment type="caution">
    <text evidence="2">The sequence shown here is derived from an EMBL/GenBank/DDBJ whole genome shotgun (WGS) entry which is preliminary data.</text>
</comment>
<dbReference type="EMBL" id="JBHSPT010000017">
    <property type="protein sequence ID" value="MFC6055478.1"/>
    <property type="molecule type" value="Genomic_DNA"/>
</dbReference>
<dbReference type="SUPFAM" id="SSF53098">
    <property type="entry name" value="Ribonuclease H-like"/>
    <property type="match status" value="1"/>
</dbReference>
<dbReference type="PANTHER" id="PTHR33627:SF1">
    <property type="entry name" value="TRANSPOSASE"/>
    <property type="match status" value="1"/>
</dbReference>
<evidence type="ECO:0000313" key="3">
    <source>
        <dbReference type="Proteomes" id="UP001596242"/>
    </source>
</evidence>
<dbReference type="RefSeq" id="WP_386394917.1">
    <property type="nucleotide sequence ID" value="NZ_JBHSPT010000017.1"/>
</dbReference>
<sequence length="454" mass="50571">MKTENEAVAAQATVVHALWDESFEGLMGRVASCFPRREPRLTCRNMVQGLLMVKDSANCWSLAEAIGHAGPHVLQHFLSRARFDTEAIRRSAAVWTVEQLGDREVMLVVDETGDEKSSLDAVGAARQYSGALGGIGLCQVAVHLSYVSAQGHALIDRRLYLGEAWAGDDERRELAGVPDETAFATKPQLAGDMLAEAHAAGIRTAWVAADEVYGGRELRARIRTLGHGYAIAVPTSHRVTTPGGKAKVTALLERVPQRAWMRLKTGNGTKGERLYDWAMIDVNPDDTPPGHPDGHSQVLIRRHRRTGSLSFYRTWHPNPQPISVLVSVVCRRWRVEEDFQGAKGLAHLDTGQVTCWTSWHRWSLMSLLAYALLAVGALHERQRTNPAEPEDHPVMVPVSPRELLALLRVFVLPRPCQETDPAHALRWSHWRRRHQHRAADCHRRWNNVTAVAIA</sequence>
<dbReference type="PANTHER" id="PTHR33627">
    <property type="entry name" value="TRANSPOSASE"/>
    <property type="match status" value="1"/>
</dbReference>
<gene>
    <name evidence="2" type="ORF">ACFP50_08380</name>
</gene>